<feature type="domain" description="Disease resistance R13L4/SHOC-2-like LRR" evidence="8">
    <location>
        <begin position="438"/>
        <end position="689"/>
    </location>
</feature>
<protein>
    <submittedName>
        <fullName evidence="9">Uncharacterized protein</fullName>
    </submittedName>
</protein>
<dbReference type="AlphaFoldDB" id="A0A0E0HJU3"/>
<dbReference type="InterPro" id="IPR041118">
    <property type="entry name" value="Rx_N"/>
</dbReference>
<accession>A0A0E0HJU3</accession>
<comment type="similarity">
    <text evidence="1">Belongs to the disease resistance NB-LRR family.</text>
</comment>
<dbReference type="InterPro" id="IPR044974">
    <property type="entry name" value="Disease_R_plants"/>
</dbReference>
<reference evidence="9" key="1">
    <citation type="submission" date="2015-04" db="UniProtKB">
        <authorList>
            <consortium name="EnsemblPlants"/>
        </authorList>
    </citation>
    <scope>IDENTIFICATION</scope>
    <source>
        <strain evidence="9">SL10</strain>
    </source>
</reference>
<keyword evidence="5" id="KW-0611">Plant defense</keyword>
<evidence type="ECO:0000313" key="9">
    <source>
        <dbReference type="EnsemblPlants" id="ONIVA06G00790.1"/>
    </source>
</evidence>
<dbReference type="InterPro" id="IPR038005">
    <property type="entry name" value="RX-like_CC"/>
</dbReference>
<dbReference type="SUPFAM" id="SSF52540">
    <property type="entry name" value="P-loop containing nucleoside triphosphate hydrolases"/>
    <property type="match status" value="1"/>
</dbReference>
<keyword evidence="2" id="KW-0433">Leucine-rich repeat</keyword>
<dbReference type="SUPFAM" id="SSF52058">
    <property type="entry name" value="L domain-like"/>
    <property type="match status" value="1"/>
</dbReference>
<evidence type="ECO:0000259" key="7">
    <source>
        <dbReference type="Pfam" id="PF18052"/>
    </source>
</evidence>
<reference evidence="9" key="2">
    <citation type="submission" date="2018-04" db="EMBL/GenBank/DDBJ databases">
        <title>OnivRS2 (Oryza nivara Reference Sequence Version 2).</title>
        <authorList>
            <person name="Zhang J."/>
            <person name="Kudrna D."/>
            <person name="Lee S."/>
            <person name="Talag J."/>
            <person name="Rajasekar S."/>
            <person name="Welchert J."/>
            <person name="Hsing Y.-I."/>
            <person name="Wing R.A."/>
        </authorList>
    </citation>
    <scope>NUCLEOTIDE SEQUENCE [LARGE SCALE GENOMIC DNA]</scope>
    <source>
        <strain evidence="9">SL10</strain>
    </source>
</reference>
<dbReference type="STRING" id="4536.A0A0E0HJU3"/>
<feature type="domain" description="Disease resistance N-terminal" evidence="7">
    <location>
        <begin position="6"/>
        <end position="89"/>
    </location>
</feature>
<dbReference type="Pfam" id="PF23598">
    <property type="entry name" value="LRR_14"/>
    <property type="match status" value="1"/>
</dbReference>
<evidence type="ECO:0000259" key="8">
    <source>
        <dbReference type="Pfam" id="PF23598"/>
    </source>
</evidence>
<dbReference type="Gene3D" id="1.20.5.4130">
    <property type="match status" value="1"/>
</dbReference>
<dbReference type="GO" id="GO:0043531">
    <property type="term" value="F:ADP binding"/>
    <property type="evidence" value="ECO:0007669"/>
    <property type="project" value="InterPro"/>
</dbReference>
<evidence type="ECO:0000256" key="3">
    <source>
        <dbReference type="ARBA" id="ARBA00022737"/>
    </source>
</evidence>
<dbReference type="PANTHER" id="PTHR23155:SF1052">
    <property type="entry name" value="DISEASE RESISTANCE PROTEIN RPM1"/>
    <property type="match status" value="1"/>
</dbReference>
<evidence type="ECO:0000256" key="6">
    <source>
        <dbReference type="ARBA" id="ARBA00023054"/>
    </source>
</evidence>
<name>A0A0E0HJU3_ORYNI</name>
<sequence>MADSTVGFVVGRLAEFVAKEAKVLQGVERDVVLLRDKLQWLHTFVQLADQRRRLNGNAYVDVWVQQTRDVSLEVEDVIDRFMVRVNLDQHLPLWSKCLKFLTACATQVTVRRELSGRIAMITARLNQISKHRRDYIHKYSSQTLLAPSMPVIDDGTTTVTASRLTPDHGDLGYPPPLGASEAVHVVLSGGASDEGSPALLAKSGGGRGIVLFMNDDEAMSLALPIFLGTKEWDEEVEIFGFDTERSSLLTYLVEGGKERSITSIVGESGMGKSTLARSVYDSSDLLNWSSVLDALPENNKGSRLVIITSLKESEGALNGLSCVRELRVNELPLGDRVSLFLRNACGSRKNPVIVSAGSRGLFGELESRTMENAYEDMLEITNGLPLAIVLLGRLLRRKEFPGQWNEVLKHLKLKKHCNPLAVRHIFLNNIRNANIHMDSRFPNLRYLCIRSPCLVELPSSIGNLINLQTLDIAKTSVKKLSASFWKISTLRHVIAERLDLPESVGALKNMQALMGLVCLHPWHGNISPLHNMVNLRKLKISGLTSSHSAALSDAFSKLELLIHLELIGTDIPSTLFTNFSMRRLQSLQLTGKMIMQTADTEQRCTLPSLTNLVLKNSKVNHGFIDMVGKLPCLAELRLLSRSYDGQQLTFSPASGFGNLTDLVIRNLPELSLLTIQSESLPKVRKITVGDCNKTRLNDLEGEQVLINLTEFKVINMPDNWGLQEGSTFINDKFFRVSAPQNNGAAQMPESRNRFDIWCRRLRQHLPCQGRGKQGPGLPHQAL</sequence>
<keyword evidence="3" id="KW-0677">Repeat</keyword>
<dbReference type="PANTHER" id="PTHR23155">
    <property type="entry name" value="DISEASE RESISTANCE PROTEIN RP"/>
    <property type="match status" value="1"/>
</dbReference>
<dbReference type="EnsemblPlants" id="ONIVA06G00790.1">
    <property type="protein sequence ID" value="ONIVA06G00790.1"/>
    <property type="gene ID" value="ONIVA06G00790"/>
</dbReference>
<evidence type="ECO:0000256" key="2">
    <source>
        <dbReference type="ARBA" id="ARBA00022614"/>
    </source>
</evidence>
<organism evidence="9">
    <name type="scientific">Oryza nivara</name>
    <name type="common">Indian wild rice</name>
    <name type="synonym">Oryza sativa f. spontanea</name>
    <dbReference type="NCBI Taxonomy" id="4536"/>
    <lineage>
        <taxon>Eukaryota</taxon>
        <taxon>Viridiplantae</taxon>
        <taxon>Streptophyta</taxon>
        <taxon>Embryophyta</taxon>
        <taxon>Tracheophyta</taxon>
        <taxon>Spermatophyta</taxon>
        <taxon>Magnoliopsida</taxon>
        <taxon>Liliopsida</taxon>
        <taxon>Poales</taxon>
        <taxon>Poaceae</taxon>
        <taxon>BOP clade</taxon>
        <taxon>Oryzoideae</taxon>
        <taxon>Oryzeae</taxon>
        <taxon>Oryzinae</taxon>
        <taxon>Oryza</taxon>
    </lineage>
</organism>
<proteinExistence type="inferred from homology"/>
<dbReference type="InterPro" id="IPR055414">
    <property type="entry name" value="LRR_R13L4/SHOC2-like"/>
</dbReference>
<evidence type="ECO:0000256" key="4">
    <source>
        <dbReference type="ARBA" id="ARBA00022741"/>
    </source>
</evidence>
<dbReference type="OMA" id="HRRLHSM"/>
<evidence type="ECO:0000313" key="10">
    <source>
        <dbReference type="Proteomes" id="UP000006591"/>
    </source>
</evidence>
<keyword evidence="4" id="KW-0547">Nucleotide-binding</keyword>
<dbReference type="InterPro" id="IPR027417">
    <property type="entry name" value="P-loop_NTPase"/>
</dbReference>
<dbReference type="Proteomes" id="UP000006591">
    <property type="component" value="Chromosome 6"/>
</dbReference>
<dbReference type="Gene3D" id="3.80.10.10">
    <property type="entry name" value="Ribonuclease Inhibitor"/>
    <property type="match status" value="1"/>
</dbReference>
<dbReference type="GO" id="GO:0098542">
    <property type="term" value="P:defense response to other organism"/>
    <property type="evidence" value="ECO:0007669"/>
    <property type="project" value="TreeGrafter"/>
</dbReference>
<dbReference type="CDD" id="cd14798">
    <property type="entry name" value="RX-CC_like"/>
    <property type="match status" value="1"/>
</dbReference>
<dbReference type="Gramene" id="ONIVA06G00790.1">
    <property type="protein sequence ID" value="ONIVA06G00790.1"/>
    <property type="gene ID" value="ONIVA06G00790"/>
</dbReference>
<dbReference type="Gene3D" id="3.40.50.300">
    <property type="entry name" value="P-loop containing nucleotide triphosphate hydrolases"/>
    <property type="match status" value="1"/>
</dbReference>
<dbReference type="Pfam" id="PF18052">
    <property type="entry name" value="Rx_N"/>
    <property type="match status" value="1"/>
</dbReference>
<dbReference type="InterPro" id="IPR032675">
    <property type="entry name" value="LRR_dom_sf"/>
</dbReference>
<keyword evidence="10" id="KW-1185">Reference proteome</keyword>
<evidence type="ECO:0000256" key="1">
    <source>
        <dbReference type="ARBA" id="ARBA00008894"/>
    </source>
</evidence>
<keyword evidence="6" id="KW-0175">Coiled coil</keyword>
<dbReference type="HOGENOM" id="CLU_000837_25_4_1"/>
<evidence type="ECO:0000256" key="5">
    <source>
        <dbReference type="ARBA" id="ARBA00022821"/>
    </source>
</evidence>
<dbReference type="eggNOG" id="KOG4658">
    <property type="taxonomic scope" value="Eukaryota"/>
</dbReference>